<dbReference type="EMBL" id="CDMZ01001092">
    <property type="protein sequence ID" value="CEM27057.1"/>
    <property type="molecule type" value="Genomic_DNA"/>
</dbReference>
<evidence type="ECO:0000256" key="2">
    <source>
        <dbReference type="SAM" id="Phobius"/>
    </source>
</evidence>
<accession>A0A0G4GCQ7</accession>
<dbReference type="VEuPathDB" id="CryptoDB:Cvel_4519"/>
<name>A0A0G4GCQ7_9ALVE</name>
<feature type="compositionally biased region" description="Low complexity" evidence="1">
    <location>
        <begin position="27"/>
        <end position="37"/>
    </location>
</feature>
<dbReference type="SUPFAM" id="SSF54427">
    <property type="entry name" value="NTF2-like"/>
    <property type="match status" value="1"/>
</dbReference>
<feature type="domain" description="SnoaL-like" evidence="3">
    <location>
        <begin position="59"/>
        <end position="151"/>
    </location>
</feature>
<feature type="transmembrane region" description="Helical" evidence="2">
    <location>
        <begin position="450"/>
        <end position="469"/>
    </location>
</feature>
<feature type="region of interest" description="Disordered" evidence="1">
    <location>
        <begin position="1"/>
        <end position="37"/>
    </location>
</feature>
<keyword evidence="2" id="KW-0472">Membrane</keyword>
<evidence type="ECO:0000313" key="4">
    <source>
        <dbReference type="EMBL" id="CEM27057.1"/>
    </source>
</evidence>
<proteinExistence type="predicted"/>
<organism evidence="4">
    <name type="scientific">Chromera velia CCMP2878</name>
    <dbReference type="NCBI Taxonomy" id="1169474"/>
    <lineage>
        <taxon>Eukaryota</taxon>
        <taxon>Sar</taxon>
        <taxon>Alveolata</taxon>
        <taxon>Colpodellida</taxon>
        <taxon>Chromeraceae</taxon>
        <taxon>Chromera</taxon>
    </lineage>
</organism>
<keyword evidence="2" id="KW-0812">Transmembrane</keyword>
<dbReference type="AlphaFoldDB" id="A0A0G4GCQ7"/>
<dbReference type="Gene3D" id="3.10.450.50">
    <property type="match status" value="1"/>
</dbReference>
<reference evidence="4" key="1">
    <citation type="submission" date="2014-11" db="EMBL/GenBank/DDBJ databases">
        <authorList>
            <person name="Otto D Thomas"/>
            <person name="Naeem Raeece"/>
        </authorList>
    </citation>
    <scope>NUCLEOTIDE SEQUENCE</scope>
</reference>
<dbReference type="PANTHER" id="PTHR36367:SF2">
    <property type="entry name" value="TRANSMEMBRANE PROTEIN"/>
    <property type="match status" value="1"/>
</dbReference>
<dbReference type="Pfam" id="PF12680">
    <property type="entry name" value="SnoaL_2"/>
    <property type="match status" value="1"/>
</dbReference>
<evidence type="ECO:0000259" key="3">
    <source>
        <dbReference type="Pfam" id="PF12680"/>
    </source>
</evidence>
<dbReference type="InterPro" id="IPR032710">
    <property type="entry name" value="NTF2-like_dom_sf"/>
</dbReference>
<feature type="transmembrane region" description="Helical" evidence="2">
    <location>
        <begin position="362"/>
        <end position="381"/>
    </location>
</feature>
<keyword evidence="2" id="KW-1133">Transmembrane helix</keyword>
<sequence length="561" mass="62588">MGRRSATKGLRLQPLIDQSKDTQDGGPSSPLSPVLSTSFSSVPSSLSQCTDAADVALLYFDSYNQKNMTKAASVLAKEAVYEDMVYPGAFTSQREFEEHLRRVERNTPAELKFNVDAISRGDEEFTGVAWHVEIDGRPFPNARGASFYRCKRSEEDGLLRVVYGRDLVEPASKPGDSSLFVLGLVTKLIRIFPDLLEKAEPPNYLAEQFSREGRETWGVEKRKELKKNDNQDSPQIDGLEFRPSFLTPAFPNSYTVMCVLYAAYLGFVLFSEVAPGNAAWKTSPETLTSLLDQSLDFFFITPVLKGALDFVGLGGIFLSSLVPAPFVPPPTLAVFNFFNAWSLMHGSLIFSDLKAEGKTNKLGAFLGTFFLTNIFFIPFMVARESPVGSEAAEEECGASTEVCLKRYLEDPQRLSEKKGLRPSYAQEWEEGRGNSIEAAVRSVMVNSRSIGLVGGLVGVVAFWWFFFAYGSEFGSIGDRLAFEAGKLSSDRVEFAFGVDFFIYSIMQAGFVGADMDRRAFEAERRGDVVEWNRVDGLRWSRFLPFFGEAFWLFQKGERSER</sequence>
<feature type="transmembrane region" description="Helical" evidence="2">
    <location>
        <begin position="254"/>
        <end position="274"/>
    </location>
</feature>
<evidence type="ECO:0000256" key="1">
    <source>
        <dbReference type="SAM" id="MobiDB-lite"/>
    </source>
</evidence>
<gene>
    <name evidence="4" type="ORF">Cvel_4519</name>
</gene>
<dbReference type="PANTHER" id="PTHR36367">
    <property type="entry name" value="TRANSMEMBRANE PROTEIN"/>
    <property type="match status" value="1"/>
</dbReference>
<dbReference type="InterPro" id="IPR037401">
    <property type="entry name" value="SnoaL-like"/>
</dbReference>
<protein>
    <recommendedName>
        <fullName evidence="3">SnoaL-like domain-containing protein</fullName>
    </recommendedName>
</protein>